<evidence type="ECO:0000256" key="1">
    <source>
        <dbReference type="ARBA" id="ARBA00009451"/>
    </source>
</evidence>
<evidence type="ECO:0000256" key="9">
    <source>
        <dbReference type="RuleBase" id="RU004006"/>
    </source>
</evidence>
<comment type="function">
    <text evidence="7 10">This protein binds specifically to 23S rRNA; its binding is stimulated by other ribosomal proteins, e.g., L4, L17, and L20. It is important during the early stages of 50S assembly. It makes multiple contacts with different domains of the 23S rRNA in the assembled 50S subunit and ribosome.</text>
</comment>
<dbReference type="Gene3D" id="3.90.470.10">
    <property type="entry name" value="Ribosomal protein L22/L17"/>
    <property type="match status" value="1"/>
</dbReference>
<keyword evidence="2 7" id="KW-0699">rRNA-binding</keyword>
<dbReference type="PANTHER" id="PTHR13501:SF8">
    <property type="entry name" value="LARGE RIBOSOMAL SUBUNIT PROTEIN UL22M"/>
    <property type="match status" value="1"/>
</dbReference>
<comment type="function">
    <text evidence="7">The globular domain of the protein is located near the polypeptide exit tunnel on the outside of the subunit, while an extended beta-hairpin is found that lines the wall of the exit tunnel in the center of the 70S ribosome.</text>
</comment>
<dbReference type="InterPro" id="IPR047867">
    <property type="entry name" value="Ribosomal_uL22_bac/org-type"/>
</dbReference>
<gene>
    <name evidence="7 11" type="primary">rplV</name>
</gene>
<evidence type="ECO:0000256" key="5">
    <source>
        <dbReference type="ARBA" id="ARBA00023274"/>
    </source>
</evidence>
<dbReference type="EMBL" id="KT007013">
    <property type="protein sequence ID" value="AKQ03436.1"/>
    <property type="molecule type" value="Genomic_DNA"/>
</dbReference>
<dbReference type="GO" id="GO:0019843">
    <property type="term" value="F:rRNA binding"/>
    <property type="evidence" value="ECO:0007669"/>
    <property type="project" value="UniProtKB-UniRule"/>
</dbReference>
<dbReference type="Pfam" id="PF00237">
    <property type="entry name" value="Ribosomal_L22"/>
    <property type="match status" value="1"/>
</dbReference>
<keyword evidence="3 7" id="KW-0694">RNA-binding</keyword>
<dbReference type="InterPro" id="IPR036394">
    <property type="entry name" value="Ribosomal_uL22_sf"/>
</dbReference>
<evidence type="ECO:0000256" key="7">
    <source>
        <dbReference type="HAMAP-Rule" id="MF_01331"/>
    </source>
</evidence>
<name>A0A0H4T6Q1_9BACT</name>
<reference evidence="11" key="1">
    <citation type="journal article" date="2015" name="ISME J.">
        <title>Aquifer environment selects for microbial species cohorts in sediment and groundwater.</title>
        <authorList>
            <person name="Hug L.A."/>
            <person name="Thomas B.C."/>
            <person name="Brown C.T."/>
            <person name="Frischkorn K.R."/>
            <person name="Williams K.H."/>
            <person name="Tringe S.G."/>
            <person name="Banfield J.F."/>
        </authorList>
    </citation>
    <scope>NUCLEOTIDE SEQUENCE</scope>
</reference>
<evidence type="ECO:0000256" key="4">
    <source>
        <dbReference type="ARBA" id="ARBA00022980"/>
    </source>
</evidence>
<keyword evidence="4 7" id="KW-0689">Ribosomal protein</keyword>
<evidence type="ECO:0000256" key="3">
    <source>
        <dbReference type="ARBA" id="ARBA00022884"/>
    </source>
</evidence>
<dbReference type="PANTHER" id="PTHR13501">
    <property type="entry name" value="CHLOROPLAST 50S RIBOSOMAL PROTEIN L22-RELATED"/>
    <property type="match status" value="1"/>
</dbReference>
<proteinExistence type="inferred from homology"/>
<dbReference type="AlphaFoldDB" id="A0A0H4T6Q1"/>
<dbReference type="GO" id="GO:0003735">
    <property type="term" value="F:structural constituent of ribosome"/>
    <property type="evidence" value="ECO:0007669"/>
    <property type="project" value="InterPro"/>
</dbReference>
<comment type="subunit">
    <text evidence="7 9">Part of the 50S ribosomal subunit.</text>
</comment>
<comment type="similarity">
    <text evidence="1 7 8">Belongs to the universal ribosomal protein uL22 family.</text>
</comment>
<dbReference type="HAMAP" id="MF_01331_B">
    <property type="entry name" value="Ribosomal_uL22_B"/>
    <property type="match status" value="1"/>
</dbReference>
<evidence type="ECO:0000256" key="6">
    <source>
        <dbReference type="ARBA" id="ARBA00035207"/>
    </source>
</evidence>
<dbReference type="GO" id="GO:0006412">
    <property type="term" value="P:translation"/>
    <property type="evidence" value="ECO:0007669"/>
    <property type="project" value="UniProtKB-UniRule"/>
</dbReference>
<evidence type="ECO:0000256" key="10">
    <source>
        <dbReference type="RuleBase" id="RU004008"/>
    </source>
</evidence>
<dbReference type="InterPro" id="IPR001063">
    <property type="entry name" value="Ribosomal_uL22"/>
</dbReference>
<sequence>MESKAILRYARVAPRKARKVINLVRGKNVGEALNILKFLPQHASFTIDKVLKSAIANAKQKEIGDIDDLVISSAYVDHGPALKRFTAGPMGRAMRRKKHMSHITVVLSPKETGTRR</sequence>
<dbReference type="InterPro" id="IPR005727">
    <property type="entry name" value="Ribosomal_uL22_bac/chlpt-type"/>
</dbReference>
<evidence type="ECO:0000256" key="2">
    <source>
        <dbReference type="ARBA" id="ARBA00022730"/>
    </source>
</evidence>
<dbReference type="SUPFAM" id="SSF54843">
    <property type="entry name" value="Ribosomal protein L22"/>
    <property type="match status" value="1"/>
</dbReference>
<dbReference type="NCBIfam" id="TIGR01044">
    <property type="entry name" value="rplV_bact"/>
    <property type="match status" value="1"/>
</dbReference>
<evidence type="ECO:0000256" key="8">
    <source>
        <dbReference type="RuleBase" id="RU004005"/>
    </source>
</evidence>
<accession>A0A0H4T6Q1</accession>
<protein>
    <recommendedName>
        <fullName evidence="6 7">Large ribosomal subunit protein uL22</fullName>
    </recommendedName>
</protein>
<organism evidence="11">
    <name type="scientific">uncultured Nitrospirae bacterium Rifle_16ft_4_minimus_38035</name>
    <dbReference type="NCBI Taxonomy" id="1665130"/>
    <lineage>
        <taxon>Bacteria</taxon>
        <taxon>Pseudomonadati</taxon>
        <taxon>Nitrospirota</taxon>
        <taxon>environmental samples</taxon>
    </lineage>
</organism>
<keyword evidence="5 7" id="KW-0687">Ribonucleoprotein</keyword>
<dbReference type="CDD" id="cd00336">
    <property type="entry name" value="Ribosomal_L22"/>
    <property type="match status" value="1"/>
</dbReference>
<dbReference type="GO" id="GO:0022625">
    <property type="term" value="C:cytosolic large ribosomal subunit"/>
    <property type="evidence" value="ECO:0007669"/>
    <property type="project" value="TreeGrafter"/>
</dbReference>
<evidence type="ECO:0000313" key="11">
    <source>
        <dbReference type="EMBL" id="AKQ03436.1"/>
    </source>
</evidence>